<dbReference type="Proteomes" id="UP001184230">
    <property type="component" value="Unassembled WGS sequence"/>
</dbReference>
<organism evidence="2 3">
    <name type="scientific">Variovorax soli</name>
    <dbReference type="NCBI Taxonomy" id="376815"/>
    <lineage>
        <taxon>Bacteria</taxon>
        <taxon>Pseudomonadati</taxon>
        <taxon>Pseudomonadota</taxon>
        <taxon>Betaproteobacteria</taxon>
        <taxon>Burkholderiales</taxon>
        <taxon>Comamonadaceae</taxon>
        <taxon>Variovorax</taxon>
    </lineage>
</organism>
<proteinExistence type="predicted"/>
<dbReference type="GO" id="GO:0016787">
    <property type="term" value="F:hydrolase activity"/>
    <property type="evidence" value="ECO:0007669"/>
    <property type="project" value="UniProtKB-KW"/>
</dbReference>
<evidence type="ECO:0000313" key="2">
    <source>
        <dbReference type="EMBL" id="MDR6538272.1"/>
    </source>
</evidence>
<protein>
    <submittedName>
        <fullName evidence="2">Choloylglycine hydrolase</fullName>
    </submittedName>
</protein>
<dbReference type="EMBL" id="JAVDRF010000010">
    <property type="protein sequence ID" value="MDR6538272.1"/>
    <property type="molecule type" value="Genomic_DNA"/>
</dbReference>
<feature type="domain" description="Peptidase C45 hydrolase" evidence="1">
    <location>
        <begin position="105"/>
        <end position="306"/>
    </location>
</feature>
<dbReference type="Pfam" id="PF03417">
    <property type="entry name" value="AAT"/>
    <property type="match status" value="1"/>
</dbReference>
<dbReference type="RefSeq" id="WP_309904915.1">
    <property type="nucleotide sequence ID" value="NZ_JAVDRF010000010.1"/>
</dbReference>
<gene>
    <name evidence="2" type="ORF">J2739_004061</name>
</gene>
<comment type="caution">
    <text evidence="2">The sequence shown here is derived from an EMBL/GenBank/DDBJ whole genome shotgun (WGS) entry which is preliminary data.</text>
</comment>
<dbReference type="InterPro" id="IPR005079">
    <property type="entry name" value="Peptidase_C45_hydrolase"/>
</dbReference>
<dbReference type="Gene3D" id="3.60.60.10">
    <property type="entry name" value="Penicillin V Acylase, Chain A"/>
    <property type="match status" value="1"/>
</dbReference>
<accession>A0ABU1NII6</accession>
<dbReference type="InterPro" id="IPR047794">
    <property type="entry name" value="C45_proenzyme-like"/>
</dbReference>
<evidence type="ECO:0000259" key="1">
    <source>
        <dbReference type="Pfam" id="PF03417"/>
    </source>
</evidence>
<name>A0ABU1NII6_9BURK</name>
<evidence type="ECO:0000313" key="3">
    <source>
        <dbReference type="Proteomes" id="UP001184230"/>
    </source>
</evidence>
<keyword evidence="2" id="KW-0378">Hydrolase</keyword>
<reference evidence="2 3" key="1">
    <citation type="submission" date="2023-07" db="EMBL/GenBank/DDBJ databases">
        <title>Sorghum-associated microbial communities from plants grown in Nebraska, USA.</title>
        <authorList>
            <person name="Schachtman D."/>
        </authorList>
    </citation>
    <scope>NUCLEOTIDE SEQUENCE [LARGE SCALE GENOMIC DNA]</scope>
    <source>
        <strain evidence="2 3">DS1781</strain>
    </source>
</reference>
<dbReference type="NCBIfam" id="NF040521">
    <property type="entry name" value="C45_proenzyme"/>
    <property type="match status" value="1"/>
</dbReference>
<keyword evidence="3" id="KW-1185">Reference proteome</keyword>
<sequence>MAIQIGFETLIEDQPGPRWQALFARLWPGYRAWFLRSGAVARPSYLESRRALRQHMPELVPTWQRLVELAGGGDVEARFLSLWCPPPYIVGCSQAVWIDPAGAEEPALLRNYDFAPALLEGSWLATRWQGQRVAAMGDCIWGALDGQNEAGVAASLSFGGSTVSGTGFGIPLVLRYVLEMAQSTAEAVALLQRVPVSMPYSITVLDRRAEWATVFVGPDRPAEVTRRKAVTNFQHHIEWPEHARATHAAERLERLQRQVDGPGTLEDAIGALLQPPLYQSAYLRGYGTLYGVAYRPASGRMELLWPGVRWPQTLDAFAEGRRDIVYTPGAEAPPDPDETALAQLLTESRS</sequence>